<dbReference type="EMBL" id="BNJG01000001">
    <property type="protein sequence ID" value="GHO52054.1"/>
    <property type="molecule type" value="Genomic_DNA"/>
</dbReference>
<dbReference type="InterPro" id="IPR027417">
    <property type="entry name" value="P-loop_NTPase"/>
</dbReference>
<gene>
    <name evidence="12" type="ORF">KSB_05290</name>
</gene>
<keyword evidence="5" id="KW-0677">Repeat</keyword>
<dbReference type="Gene3D" id="1.10.260.40">
    <property type="entry name" value="lambda repressor-like DNA-binding domains"/>
    <property type="match status" value="1"/>
</dbReference>
<dbReference type="Pfam" id="PF25000">
    <property type="entry name" value="DUF7779"/>
    <property type="match status" value="1"/>
</dbReference>
<dbReference type="RefSeq" id="WP_201368999.1">
    <property type="nucleotide sequence ID" value="NZ_BNJG01000001.1"/>
</dbReference>
<evidence type="ECO:0000256" key="3">
    <source>
        <dbReference type="ARBA" id="ARBA00022490"/>
    </source>
</evidence>
<dbReference type="PROSITE" id="PS50005">
    <property type="entry name" value="TPR"/>
    <property type="match status" value="4"/>
</dbReference>
<sequence length="901" mass="102919">MDEIRSAPFGEVLQTLRKKKKIAQQVLAEKLGAHRNTISAWERGKRLPDTKGMVAELATQLHLDDQQTRLLLEASLTAVSPYWYVPYQRNYYFTGREALLEQLHTSFSSGQALALTQSYTLSGLGGIGKTQVALEYAYRYHQHYAATFWLAAESSETLTSSFLSIAQTLRLPERHEQDQHKIIASVLQWLNSHKDWLLIFDNVEDIGVLKPFLPTTRQGSFLFSTRLHTLGHLAQTLELSRLPRDEGIAFLLHRTHILPTNAPMTQAAASDVELAATIVDLVDGLPLALDQAGAYIEATQCGMEDFLHLFQAYPMQLLDERDAHAQHPHSVTTTFRLAFEQVQRNKNSAAIEILTLCAFLAPDDIPEALFLEGQRWLEPPLAAAIEQPLQFQATLRDLLAYSLIRRNSQKKTLSIHRLAQEVLKAHVGEEERKHWVERAIRIVQQSFPASAIEFANWEQCERLLPHALAAAQQMQQCFSLENDTQRFQPVASLYTSIAEYFIEHDRYIEAEPLLQQARYIWESTLGPEHVDMTLALNSLADLYRHQAKFQEAEALYRRCLQIREEALAPNHPLIARTLHGLGRLYGQMGKYQQSEPLLLRALRMQEEQPTSPALSLANLLSNLGELYREQGRYEEAEPYYRESLYVIEQTYGTHHPSLRHPLNNLAILFAEQGKYSEAEPLFLRTLHVVEEAFGTDHLQVAYSLINLGALQGIQGRYAETATSLRRALRIREQAHGPDHPEVAMVLNNLAEAHRLQKHYAEAEQLFLRTLAIRECTLDAEHPLTAHPINGQADIYAVQEKYAQAEECYQRALRIRELKLADKHPDLAETCLGLANLYARQQRYQEAETLYRRTLRIREEVFGETHPLTEEARSAYASLIKRQAEETSIKQDSKTDRTYKQL</sequence>
<dbReference type="SMART" id="SM00530">
    <property type="entry name" value="HTH_XRE"/>
    <property type="match status" value="1"/>
</dbReference>
<protein>
    <submittedName>
        <fullName evidence="12">Tetratricopeptide repeat protein</fullName>
    </submittedName>
</protein>
<dbReference type="InterPro" id="IPR011990">
    <property type="entry name" value="TPR-like_helical_dom_sf"/>
</dbReference>
<evidence type="ECO:0000256" key="10">
    <source>
        <dbReference type="PROSITE-ProRule" id="PRU00339"/>
    </source>
</evidence>
<dbReference type="Proteomes" id="UP000654345">
    <property type="component" value="Unassembled WGS sequence"/>
</dbReference>
<evidence type="ECO:0000313" key="12">
    <source>
        <dbReference type="EMBL" id="GHO52054.1"/>
    </source>
</evidence>
<evidence type="ECO:0000313" key="13">
    <source>
        <dbReference type="Proteomes" id="UP000654345"/>
    </source>
</evidence>
<dbReference type="InterPro" id="IPR002151">
    <property type="entry name" value="Kinesin_light"/>
</dbReference>
<dbReference type="Pfam" id="PF13424">
    <property type="entry name" value="TPR_12"/>
    <property type="match status" value="4"/>
</dbReference>
<evidence type="ECO:0000256" key="7">
    <source>
        <dbReference type="ARBA" id="ARBA00023054"/>
    </source>
</evidence>
<dbReference type="InterPro" id="IPR019734">
    <property type="entry name" value="TPR_rpt"/>
</dbReference>
<dbReference type="SUPFAM" id="SSF48452">
    <property type="entry name" value="TPR-like"/>
    <property type="match status" value="3"/>
</dbReference>
<dbReference type="Pfam" id="PF13374">
    <property type="entry name" value="TPR_10"/>
    <property type="match status" value="1"/>
</dbReference>
<keyword evidence="7" id="KW-0175">Coiled coil</keyword>
<reference evidence="12 13" key="1">
    <citation type="journal article" date="2021" name="Int. J. Syst. Evol. Microbiol.">
        <title>Reticulibacter mediterranei gen. nov., sp. nov., within the new family Reticulibacteraceae fam. nov., and Ktedonospora formicarum gen. nov., sp. nov., Ktedonobacter robiniae sp. nov., Dictyobacter formicarum sp. nov. and Dictyobacter arantiisoli sp. nov., belonging to the class Ktedonobacteria.</title>
        <authorList>
            <person name="Yabe S."/>
            <person name="Zheng Y."/>
            <person name="Wang C.M."/>
            <person name="Sakai Y."/>
            <person name="Abe K."/>
            <person name="Yokota A."/>
            <person name="Donadio S."/>
            <person name="Cavaletti L."/>
            <person name="Monciardini P."/>
        </authorList>
    </citation>
    <scope>NUCLEOTIDE SEQUENCE [LARGE SCALE GENOMIC DNA]</scope>
    <source>
        <strain evidence="12 13">SOSP1-30</strain>
    </source>
</reference>
<proteinExistence type="inferred from homology"/>
<dbReference type="Gene3D" id="1.25.40.10">
    <property type="entry name" value="Tetratricopeptide repeat domain"/>
    <property type="match status" value="3"/>
</dbReference>
<evidence type="ECO:0000256" key="6">
    <source>
        <dbReference type="ARBA" id="ARBA00022803"/>
    </source>
</evidence>
<dbReference type="InterPro" id="IPR010982">
    <property type="entry name" value="Lambda_DNA-bd_dom_sf"/>
</dbReference>
<evidence type="ECO:0000256" key="5">
    <source>
        <dbReference type="ARBA" id="ARBA00022737"/>
    </source>
</evidence>
<comment type="subcellular location">
    <subcellularLocation>
        <location evidence="1">Cytoplasm</location>
        <location evidence="1">Cytoskeleton</location>
    </subcellularLocation>
</comment>
<feature type="repeat" description="TPR" evidence="10">
    <location>
        <begin position="533"/>
        <end position="566"/>
    </location>
</feature>
<feature type="repeat" description="TPR" evidence="10">
    <location>
        <begin position="575"/>
        <end position="608"/>
    </location>
</feature>
<feature type="repeat" description="TPR" evidence="10">
    <location>
        <begin position="827"/>
        <end position="860"/>
    </location>
</feature>
<dbReference type="SUPFAM" id="SSF52540">
    <property type="entry name" value="P-loop containing nucleoside triphosphate hydrolases"/>
    <property type="match status" value="1"/>
</dbReference>
<organism evidence="12 13">
    <name type="scientific">Ktedonobacter robiniae</name>
    <dbReference type="NCBI Taxonomy" id="2778365"/>
    <lineage>
        <taxon>Bacteria</taxon>
        <taxon>Bacillati</taxon>
        <taxon>Chloroflexota</taxon>
        <taxon>Ktedonobacteria</taxon>
        <taxon>Ktedonobacterales</taxon>
        <taxon>Ktedonobacteraceae</taxon>
        <taxon>Ktedonobacter</taxon>
    </lineage>
</organism>
<feature type="domain" description="HTH cro/C1-type" evidence="11">
    <location>
        <begin position="13"/>
        <end position="51"/>
    </location>
</feature>
<name>A0ABQ3UH72_9CHLR</name>
<dbReference type="SMART" id="SM00028">
    <property type="entry name" value="TPR"/>
    <property type="match status" value="10"/>
</dbReference>
<dbReference type="CDD" id="cd00093">
    <property type="entry name" value="HTH_XRE"/>
    <property type="match status" value="1"/>
</dbReference>
<accession>A0ABQ3UH72</accession>
<dbReference type="PROSITE" id="PS50293">
    <property type="entry name" value="TPR_REGION"/>
    <property type="match status" value="1"/>
</dbReference>
<keyword evidence="9" id="KW-0206">Cytoskeleton</keyword>
<dbReference type="InterPro" id="IPR056681">
    <property type="entry name" value="DUF7779"/>
</dbReference>
<keyword evidence="6 10" id="KW-0802">TPR repeat</keyword>
<keyword evidence="3" id="KW-0963">Cytoplasm</keyword>
<keyword evidence="4" id="KW-0493">Microtubule</keyword>
<evidence type="ECO:0000256" key="9">
    <source>
        <dbReference type="ARBA" id="ARBA00023212"/>
    </source>
</evidence>
<dbReference type="Gene3D" id="3.40.50.300">
    <property type="entry name" value="P-loop containing nucleotide triphosphate hydrolases"/>
    <property type="match status" value="1"/>
</dbReference>
<keyword evidence="13" id="KW-1185">Reference proteome</keyword>
<evidence type="ECO:0000256" key="4">
    <source>
        <dbReference type="ARBA" id="ARBA00022701"/>
    </source>
</evidence>
<comment type="similarity">
    <text evidence="2">Belongs to the kinesin light chain family.</text>
</comment>
<comment type="caution">
    <text evidence="12">The sequence shown here is derived from an EMBL/GenBank/DDBJ whole genome shotgun (WGS) entry which is preliminary data.</text>
</comment>
<dbReference type="InterPro" id="IPR001387">
    <property type="entry name" value="Cro/C1-type_HTH"/>
</dbReference>
<feature type="repeat" description="TPR" evidence="10">
    <location>
        <begin position="617"/>
        <end position="650"/>
    </location>
</feature>
<dbReference type="InterPro" id="IPR002182">
    <property type="entry name" value="NB-ARC"/>
</dbReference>
<dbReference type="SUPFAM" id="SSF47413">
    <property type="entry name" value="lambda repressor-like DNA-binding domains"/>
    <property type="match status" value="1"/>
</dbReference>
<dbReference type="Pfam" id="PF01381">
    <property type="entry name" value="HTH_3"/>
    <property type="match status" value="1"/>
</dbReference>
<dbReference type="PANTHER" id="PTHR45783:SF3">
    <property type="entry name" value="KINESIN LIGHT CHAIN"/>
    <property type="match status" value="1"/>
</dbReference>
<dbReference type="PRINTS" id="PR00381">
    <property type="entry name" value="KINESINLIGHT"/>
</dbReference>
<evidence type="ECO:0000256" key="1">
    <source>
        <dbReference type="ARBA" id="ARBA00004245"/>
    </source>
</evidence>
<dbReference type="PROSITE" id="PS50943">
    <property type="entry name" value="HTH_CROC1"/>
    <property type="match status" value="1"/>
</dbReference>
<evidence type="ECO:0000259" key="11">
    <source>
        <dbReference type="PROSITE" id="PS50943"/>
    </source>
</evidence>
<evidence type="ECO:0000256" key="2">
    <source>
        <dbReference type="ARBA" id="ARBA00009622"/>
    </source>
</evidence>
<dbReference type="PANTHER" id="PTHR45783">
    <property type="entry name" value="KINESIN LIGHT CHAIN"/>
    <property type="match status" value="1"/>
</dbReference>
<evidence type="ECO:0000256" key="8">
    <source>
        <dbReference type="ARBA" id="ARBA00023175"/>
    </source>
</evidence>
<dbReference type="Pfam" id="PF00931">
    <property type="entry name" value="NB-ARC"/>
    <property type="match status" value="1"/>
</dbReference>
<keyword evidence="8" id="KW-0505">Motor protein</keyword>